<keyword evidence="3" id="KW-1185">Reference proteome</keyword>
<evidence type="ECO:0000256" key="1">
    <source>
        <dbReference type="SAM" id="MobiDB-lite"/>
    </source>
</evidence>
<evidence type="ECO:0000313" key="2">
    <source>
        <dbReference type="EMBL" id="PNT25782.1"/>
    </source>
</evidence>
<dbReference type="EMBL" id="CM009297">
    <property type="protein sequence ID" value="PNT25782.1"/>
    <property type="molecule type" value="Genomic_DNA"/>
</dbReference>
<dbReference type="STRING" id="3694.B9HMC1"/>
<accession>B9HMC1</accession>
<name>B9HMC1_POPTR</name>
<feature type="region of interest" description="Disordered" evidence="1">
    <location>
        <begin position="1"/>
        <end position="25"/>
    </location>
</feature>
<proteinExistence type="predicted"/>
<protein>
    <submittedName>
        <fullName evidence="2">Uncharacterized protein</fullName>
    </submittedName>
</protein>
<reference evidence="2 3" key="1">
    <citation type="journal article" date="2006" name="Science">
        <title>The genome of black cottonwood, Populus trichocarpa (Torr. &amp; Gray).</title>
        <authorList>
            <person name="Tuskan G.A."/>
            <person name="Difazio S."/>
            <person name="Jansson S."/>
            <person name="Bohlmann J."/>
            <person name="Grigoriev I."/>
            <person name="Hellsten U."/>
            <person name="Putnam N."/>
            <person name="Ralph S."/>
            <person name="Rombauts S."/>
            <person name="Salamov A."/>
            <person name="Schein J."/>
            <person name="Sterck L."/>
            <person name="Aerts A."/>
            <person name="Bhalerao R.R."/>
            <person name="Bhalerao R.P."/>
            <person name="Blaudez D."/>
            <person name="Boerjan W."/>
            <person name="Brun A."/>
            <person name="Brunner A."/>
            <person name="Busov V."/>
            <person name="Campbell M."/>
            <person name="Carlson J."/>
            <person name="Chalot M."/>
            <person name="Chapman J."/>
            <person name="Chen G.L."/>
            <person name="Cooper D."/>
            <person name="Coutinho P.M."/>
            <person name="Couturier J."/>
            <person name="Covert S."/>
            <person name="Cronk Q."/>
            <person name="Cunningham R."/>
            <person name="Davis J."/>
            <person name="Degroeve S."/>
            <person name="Dejardin A."/>
            <person name="Depamphilis C."/>
            <person name="Detter J."/>
            <person name="Dirks B."/>
            <person name="Dubchak I."/>
            <person name="Duplessis S."/>
            <person name="Ehlting J."/>
            <person name="Ellis B."/>
            <person name="Gendler K."/>
            <person name="Goodstein D."/>
            <person name="Gribskov M."/>
            <person name="Grimwood J."/>
            <person name="Groover A."/>
            <person name="Gunter L."/>
            <person name="Hamberger B."/>
            <person name="Heinze B."/>
            <person name="Helariutta Y."/>
            <person name="Henrissat B."/>
            <person name="Holligan D."/>
            <person name="Holt R."/>
            <person name="Huang W."/>
            <person name="Islam-Faridi N."/>
            <person name="Jones S."/>
            <person name="Jones-Rhoades M."/>
            <person name="Jorgensen R."/>
            <person name="Joshi C."/>
            <person name="Kangasjarvi J."/>
            <person name="Karlsson J."/>
            <person name="Kelleher C."/>
            <person name="Kirkpatrick R."/>
            <person name="Kirst M."/>
            <person name="Kohler A."/>
            <person name="Kalluri U."/>
            <person name="Larimer F."/>
            <person name="Leebens-Mack J."/>
            <person name="Leple J.C."/>
            <person name="Locascio P."/>
            <person name="Lou Y."/>
            <person name="Lucas S."/>
            <person name="Martin F."/>
            <person name="Montanini B."/>
            <person name="Napoli C."/>
            <person name="Nelson D.R."/>
            <person name="Nelson C."/>
            <person name="Nieminen K."/>
            <person name="Nilsson O."/>
            <person name="Pereda V."/>
            <person name="Peter G."/>
            <person name="Philippe R."/>
            <person name="Pilate G."/>
            <person name="Poliakov A."/>
            <person name="Razumovskaya J."/>
            <person name="Richardson P."/>
            <person name="Rinaldi C."/>
            <person name="Ritland K."/>
            <person name="Rouze P."/>
            <person name="Ryaboy D."/>
            <person name="Schmutz J."/>
            <person name="Schrader J."/>
            <person name="Segerman B."/>
            <person name="Shin H."/>
            <person name="Siddiqui A."/>
            <person name="Sterky F."/>
            <person name="Terry A."/>
            <person name="Tsai C.J."/>
            <person name="Uberbacher E."/>
            <person name="Unneberg P."/>
            <person name="Vahala J."/>
            <person name="Wall K."/>
            <person name="Wessler S."/>
            <person name="Yang G."/>
            <person name="Yin T."/>
            <person name="Douglas C."/>
            <person name="Marra M."/>
            <person name="Sandberg G."/>
            <person name="Van de Peer Y."/>
            <person name="Rokhsar D."/>
        </authorList>
    </citation>
    <scope>NUCLEOTIDE SEQUENCE [LARGE SCALE GENOMIC DNA]</scope>
    <source>
        <strain evidence="3">cv. Nisqually</strain>
    </source>
</reference>
<dbReference type="Proteomes" id="UP000006729">
    <property type="component" value="Chromosome 8"/>
</dbReference>
<organism evidence="2 3">
    <name type="scientific">Populus trichocarpa</name>
    <name type="common">Western balsam poplar</name>
    <name type="synonym">Populus balsamifera subsp. trichocarpa</name>
    <dbReference type="NCBI Taxonomy" id="3694"/>
    <lineage>
        <taxon>Eukaryota</taxon>
        <taxon>Viridiplantae</taxon>
        <taxon>Streptophyta</taxon>
        <taxon>Embryophyta</taxon>
        <taxon>Tracheophyta</taxon>
        <taxon>Spermatophyta</taxon>
        <taxon>Magnoliopsida</taxon>
        <taxon>eudicotyledons</taxon>
        <taxon>Gunneridae</taxon>
        <taxon>Pentapetalae</taxon>
        <taxon>rosids</taxon>
        <taxon>fabids</taxon>
        <taxon>Malpighiales</taxon>
        <taxon>Salicaceae</taxon>
        <taxon>Saliceae</taxon>
        <taxon>Populus</taxon>
    </lineage>
</organism>
<dbReference type="eggNOG" id="KOG3043">
    <property type="taxonomic scope" value="Eukaryota"/>
</dbReference>
<evidence type="ECO:0000313" key="3">
    <source>
        <dbReference type="Proteomes" id="UP000006729"/>
    </source>
</evidence>
<sequence length="53" mass="5356">MAGPQCCANPPTLNPSSGAGHGEKVGGLNSHISGSPLSKLATLLVSYYFLAKL</sequence>
<dbReference type="InParanoid" id="B9HMC1"/>
<gene>
    <name evidence="2" type="ORF">POPTR_008G201300</name>
</gene>
<dbReference type="HOGENOM" id="CLU_3072236_0_0_1"/>
<dbReference type="AlphaFoldDB" id="B9HMC1"/>